<dbReference type="EC" id="1.2.1.70" evidence="3 8"/>
<dbReference type="OrthoDB" id="110209at2"/>
<reference evidence="17 18" key="1">
    <citation type="submission" date="2018-01" db="EMBL/GenBank/DDBJ databases">
        <title>Genome Sequencing and Assembly of Anaerobacter polyendosporus strain CT4.</title>
        <authorList>
            <person name="Tachaapaikoon C."/>
            <person name="Sutheeworapong S."/>
            <person name="Jenjaroenpun P."/>
            <person name="Wongsurawat T."/>
            <person name="Nookeaw I."/>
            <person name="Cheawchanlertfa P."/>
            <person name="Kosugi A."/>
            <person name="Cheevadhanarak S."/>
            <person name="Ratanakhanokchai K."/>
        </authorList>
    </citation>
    <scope>NUCLEOTIDE SEQUENCE [LARGE SCALE GENOMIC DNA]</scope>
    <source>
        <strain evidence="17 18">CT4</strain>
    </source>
</reference>
<feature type="domain" description="Glutamyl-tRNA reductase N-terminal" evidence="16">
    <location>
        <begin position="9"/>
        <end position="147"/>
    </location>
</feature>
<evidence type="ECO:0000256" key="5">
    <source>
        <dbReference type="ARBA" id="ARBA00023002"/>
    </source>
</evidence>
<evidence type="ECO:0000256" key="10">
    <source>
        <dbReference type="PIRSR" id="PIRSR000445-2"/>
    </source>
</evidence>
<gene>
    <name evidence="8" type="primary">hemA</name>
    <name evidence="17" type="ORF">C1I91_22355</name>
</gene>
<dbReference type="PROSITE" id="PS00747">
    <property type="entry name" value="GLUTR"/>
    <property type="match status" value="1"/>
</dbReference>
<keyword evidence="5 8" id="KW-0560">Oxidoreductase</keyword>
<dbReference type="SUPFAM" id="SSF51735">
    <property type="entry name" value="NAD(P)-binding Rossmann-fold domains"/>
    <property type="match status" value="1"/>
</dbReference>
<feature type="site" description="Important for activity" evidence="8 12">
    <location>
        <position position="91"/>
    </location>
</feature>
<dbReference type="HAMAP" id="MF_00087">
    <property type="entry name" value="Glu_tRNA_reductase"/>
    <property type="match status" value="1"/>
</dbReference>
<feature type="binding site" evidence="8 10">
    <location>
        <position position="112"/>
    </location>
    <ligand>
        <name>substrate</name>
    </ligand>
</feature>
<evidence type="ECO:0000259" key="15">
    <source>
        <dbReference type="Pfam" id="PF01488"/>
    </source>
</evidence>
<dbReference type="GO" id="GO:0050661">
    <property type="term" value="F:NADP binding"/>
    <property type="evidence" value="ECO:0007669"/>
    <property type="project" value="InterPro"/>
</dbReference>
<comment type="catalytic activity">
    <reaction evidence="7 8 13">
        <text>(S)-4-amino-5-oxopentanoate + tRNA(Glu) + NADP(+) = L-glutamyl-tRNA(Glu) + NADPH + H(+)</text>
        <dbReference type="Rhea" id="RHEA:12344"/>
        <dbReference type="Rhea" id="RHEA-COMP:9663"/>
        <dbReference type="Rhea" id="RHEA-COMP:9680"/>
        <dbReference type="ChEBI" id="CHEBI:15378"/>
        <dbReference type="ChEBI" id="CHEBI:57501"/>
        <dbReference type="ChEBI" id="CHEBI:57783"/>
        <dbReference type="ChEBI" id="CHEBI:58349"/>
        <dbReference type="ChEBI" id="CHEBI:78442"/>
        <dbReference type="ChEBI" id="CHEBI:78520"/>
        <dbReference type="EC" id="1.2.1.70"/>
    </reaction>
</comment>
<evidence type="ECO:0000256" key="8">
    <source>
        <dbReference type="HAMAP-Rule" id="MF_00087"/>
    </source>
</evidence>
<accession>A0A410DYK8</accession>
<evidence type="ECO:0000256" key="3">
    <source>
        <dbReference type="ARBA" id="ARBA00012970"/>
    </source>
</evidence>
<comment type="miscellaneous">
    <text evidence="8">During catalysis, the active site Cys acts as a nucleophile attacking the alpha-carbonyl group of tRNA-bound glutamate with the formation of a thioester intermediate between enzyme and glutamate, and the concomitant release of tRNA(Glu). The thioester intermediate is finally reduced by direct hydride transfer from NADPH, to form the product GSA.</text>
</comment>
<evidence type="ECO:0000256" key="1">
    <source>
        <dbReference type="ARBA" id="ARBA00005059"/>
    </source>
</evidence>
<sequence>MNQLIGFKRNLSLDIRERFALRQSQIDLCMPELVKRFKEIIIINTCNRTEIYFTAEAYSEDNLDYIFNLFDWDLNLKEYIFYEKEDKVTVHLLEVACGFHSKILGEDQILGQIKASFQYSKEKEAASGELGRLFQNAITCGKKFRTEAKLYEIPVSSSSIAVHEAIDRGYKHFMVIGYGEIGSLAMKYLLSHHVEKIFLVVRTPKNVKDIFDNRVQIINFNQKNEAMKEVQCIVSCTSAPHTVVKYEDIPLDRELFILDLAVPRDVDTEIKTLEKVQIFDIDDISKIDDSNKLQRKERMNKFKHLIDDCTREYNNWLRIRELSPIIAAIKEKGKEVVSDRYESYKNKASDKKSEGLAEVLIKSTSDHYINKAIKVLKEAKLKGCDEQCMEIISQIFLN</sequence>
<feature type="binding site" evidence="8 10">
    <location>
        <position position="101"/>
    </location>
    <ligand>
        <name>substrate</name>
    </ligand>
</feature>
<dbReference type="Pfam" id="PF05201">
    <property type="entry name" value="GlutR_N"/>
    <property type="match status" value="1"/>
</dbReference>
<dbReference type="InterPro" id="IPR006151">
    <property type="entry name" value="Shikm_DH/Glu-tRNA_Rdtase"/>
</dbReference>
<comment type="similarity">
    <text evidence="2 8 13">Belongs to the glutamyl-tRNA reductase family.</text>
</comment>
<dbReference type="KEGG" id="cmah:C1I91_22355"/>
<dbReference type="AlphaFoldDB" id="A0A410DYK8"/>
<evidence type="ECO:0000256" key="6">
    <source>
        <dbReference type="ARBA" id="ARBA00023244"/>
    </source>
</evidence>
<comment type="subunit">
    <text evidence="8">Homodimer.</text>
</comment>
<evidence type="ECO:0000256" key="4">
    <source>
        <dbReference type="ARBA" id="ARBA00022857"/>
    </source>
</evidence>
<dbReference type="EMBL" id="CP025746">
    <property type="protein sequence ID" value="QAA34152.1"/>
    <property type="molecule type" value="Genomic_DNA"/>
</dbReference>
<dbReference type="RefSeq" id="WP_128214873.1">
    <property type="nucleotide sequence ID" value="NZ_CP025746.1"/>
</dbReference>
<dbReference type="Gene3D" id="3.30.460.30">
    <property type="entry name" value="Glutamyl-tRNA reductase, N-terminal domain"/>
    <property type="match status" value="1"/>
</dbReference>
<keyword evidence="18" id="KW-1185">Reference proteome</keyword>
<dbReference type="InterPro" id="IPR015895">
    <property type="entry name" value="4pyrrol_synth_GluRdtase_N"/>
</dbReference>
<feature type="binding site" evidence="8 10">
    <location>
        <begin position="106"/>
        <end position="108"/>
    </location>
    <ligand>
        <name>substrate</name>
    </ligand>
</feature>
<feature type="domain" description="Tetrapyrrole biosynthesis glutamyl-tRNA reductase dimerisation" evidence="14">
    <location>
        <begin position="303"/>
        <end position="396"/>
    </location>
</feature>
<dbReference type="InterPro" id="IPR018214">
    <property type="entry name" value="GluRdtase_CS"/>
</dbReference>
<dbReference type="NCBIfam" id="TIGR01035">
    <property type="entry name" value="hemA"/>
    <property type="match status" value="1"/>
</dbReference>
<protein>
    <recommendedName>
        <fullName evidence="3 8">Glutamyl-tRNA reductase</fullName>
        <shortName evidence="8">GluTR</shortName>
        <ecNumber evidence="3 8">1.2.1.70</ecNumber>
    </recommendedName>
</protein>
<comment type="domain">
    <text evidence="8">Possesses an unusual extended V-shaped dimeric structure with each monomer consisting of three distinct domains arranged along a curved 'spinal' alpha-helix. The N-terminal catalytic domain specifically recognizes the glutamate moiety of the substrate. The second domain is the NADPH-binding domain, and the third C-terminal domain is responsible for dimerization.</text>
</comment>
<keyword evidence="6 8" id="KW-0627">Porphyrin biosynthesis</keyword>
<dbReference type="Gene3D" id="3.40.50.720">
    <property type="entry name" value="NAD(P)-binding Rossmann-like Domain"/>
    <property type="match status" value="1"/>
</dbReference>
<proteinExistence type="inferred from homology"/>
<dbReference type="Pfam" id="PF00745">
    <property type="entry name" value="GlutR_dimer"/>
    <property type="match status" value="1"/>
</dbReference>
<comment type="function">
    <text evidence="8">Catalyzes the NADPH-dependent reduction of glutamyl-tRNA(Glu) to glutamate 1-semialdehyde (GSA).</text>
</comment>
<dbReference type="GO" id="GO:0008883">
    <property type="term" value="F:glutamyl-tRNA reductase activity"/>
    <property type="evidence" value="ECO:0007669"/>
    <property type="project" value="UniProtKB-UniRule"/>
</dbReference>
<evidence type="ECO:0000259" key="16">
    <source>
        <dbReference type="Pfam" id="PF05201"/>
    </source>
</evidence>
<organism evidence="17 18">
    <name type="scientific">Clostridium manihotivorum</name>
    <dbReference type="NCBI Taxonomy" id="2320868"/>
    <lineage>
        <taxon>Bacteria</taxon>
        <taxon>Bacillati</taxon>
        <taxon>Bacillota</taxon>
        <taxon>Clostridia</taxon>
        <taxon>Eubacteriales</taxon>
        <taxon>Clostridiaceae</taxon>
        <taxon>Clostridium</taxon>
    </lineage>
</organism>
<dbReference type="UniPathway" id="UPA00251">
    <property type="reaction ID" value="UER00316"/>
</dbReference>
<evidence type="ECO:0000313" key="18">
    <source>
        <dbReference type="Proteomes" id="UP000286268"/>
    </source>
</evidence>
<evidence type="ECO:0000256" key="2">
    <source>
        <dbReference type="ARBA" id="ARBA00005916"/>
    </source>
</evidence>
<feature type="binding site" evidence="8 11">
    <location>
        <begin position="177"/>
        <end position="182"/>
    </location>
    <ligand>
        <name>NADP(+)</name>
        <dbReference type="ChEBI" id="CHEBI:58349"/>
    </ligand>
</feature>
<dbReference type="PANTHER" id="PTHR43013">
    <property type="entry name" value="GLUTAMYL-TRNA REDUCTASE"/>
    <property type="match status" value="1"/>
</dbReference>
<evidence type="ECO:0000256" key="7">
    <source>
        <dbReference type="ARBA" id="ARBA00047464"/>
    </source>
</evidence>
<dbReference type="PANTHER" id="PTHR43013:SF1">
    <property type="entry name" value="GLUTAMYL-TRNA REDUCTASE"/>
    <property type="match status" value="1"/>
</dbReference>
<name>A0A410DYK8_9CLOT</name>
<dbReference type="SUPFAM" id="SSF69742">
    <property type="entry name" value="Glutamyl tRNA-reductase catalytic, N-terminal domain"/>
    <property type="match status" value="1"/>
</dbReference>
<evidence type="ECO:0000313" key="17">
    <source>
        <dbReference type="EMBL" id="QAA34152.1"/>
    </source>
</evidence>
<comment type="pathway">
    <text evidence="1 8 13">Porphyrin-containing compound metabolism; protoporphyrin-IX biosynthesis; 5-aminolevulinate from L-glutamyl-tRNA(Glu): step 1/2.</text>
</comment>
<dbReference type="InterPro" id="IPR036343">
    <property type="entry name" value="GluRdtase_N_sf"/>
</dbReference>
<dbReference type="InterPro" id="IPR015896">
    <property type="entry name" value="4pyrrol_synth_GluRdtase_dimer"/>
</dbReference>
<dbReference type="PIRSF" id="PIRSF000445">
    <property type="entry name" value="4pyrrol_synth_GluRdtase"/>
    <property type="match status" value="1"/>
</dbReference>
<evidence type="ECO:0000256" key="12">
    <source>
        <dbReference type="PIRSR" id="PIRSR000445-4"/>
    </source>
</evidence>
<dbReference type="Pfam" id="PF01488">
    <property type="entry name" value="Shikimate_DH"/>
    <property type="match status" value="1"/>
</dbReference>
<feature type="domain" description="Quinate/shikimate 5-dehydrogenase/glutamyl-tRNA reductase" evidence="15">
    <location>
        <begin position="171"/>
        <end position="287"/>
    </location>
</feature>
<evidence type="ECO:0000256" key="11">
    <source>
        <dbReference type="PIRSR" id="PIRSR000445-3"/>
    </source>
</evidence>
<feature type="active site" description="Nucleophile" evidence="8 9">
    <location>
        <position position="46"/>
    </location>
</feature>
<evidence type="ECO:0000259" key="14">
    <source>
        <dbReference type="Pfam" id="PF00745"/>
    </source>
</evidence>
<feature type="binding site" evidence="8 10">
    <location>
        <begin position="45"/>
        <end position="48"/>
    </location>
    <ligand>
        <name>substrate</name>
    </ligand>
</feature>
<evidence type="ECO:0000256" key="9">
    <source>
        <dbReference type="PIRSR" id="PIRSR000445-1"/>
    </source>
</evidence>
<dbReference type="InterPro" id="IPR000343">
    <property type="entry name" value="4pyrrol_synth_GluRdtase"/>
</dbReference>
<evidence type="ECO:0000256" key="13">
    <source>
        <dbReference type="RuleBase" id="RU000584"/>
    </source>
</evidence>
<dbReference type="InterPro" id="IPR036291">
    <property type="entry name" value="NAD(P)-bd_dom_sf"/>
</dbReference>
<dbReference type="Proteomes" id="UP000286268">
    <property type="component" value="Chromosome"/>
</dbReference>
<keyword evidence="4 8" id="KW-0521">NADP</keyword>
<dbReference type="GO" id="GO:0019353">
    <property type="term" value="P:protoporphyrinogen IX biosynthetic process from glutamate"/>
    <property type="evidence" value="ECO:0007669"/>
    <property type="project" value="TreeGrafter"/>
</dbReference>